<gene>
    <name evidence="1" type="ORF">E6O75_ATG03424</name>
</gene>
<accession>A0A4Z1P7P8</accession>
<dbReference type="Proteomes" id="UP000298493">
    <property type="component" value="Unassembled WGS sequence"/>
</dbReference>
<keyword evidence="2" id="KW-1185">Reference proteome</keyword>
<protein>
    <submittedName>
        <fullName evidence="1">Uncharacterized protein</fullName>
    </submittedName>
</protein>
<dbReference type="AlphaFoldDB" id="A0A4Z1P7P8"/>
<sequence>MSIVNASISSALANSSAGNPVTAISDSTTEKKYCTSSEPALSIADSSPLQPISKSSPLFELPAEIRDMIYTSLLCLGTSTDFCTTDINQVRGTVPIMPPPERAVSRRFCGELGYMHGIARTCAKSYCSNAASKVDTASAITRRFPKFTTLKLEIENPLAWITVHEKVQWADSDQYPLFTTIPKVYKQEMEVLFLECFLAPNLHLIAGNRTGKEMKVLLDEWILSLRDWIWRLLEGGERLERVELRLLVDGPVQVEDLDRHLEVFLKLPCIQRVELVYECHRFARSPPIWFGVSINH</sequence>
<name>A0A4Z1P7P8_9PEZI</name>
<reference evidence="1 2" key="1">
    <citation type="submission" date="2019-04" db="EMBL/GenBank/DDBJ databases">
        <title>High contiguity whole genome sequence and gene annotation resource for two Venturia nashicola isolates.</title>
        <authorList>
            <person name="Prokchorchik M."/>
            <person name="Won K."/>
            <person name="Lee Y."/>
            <person name="Choi E.D."/>
            <person name="Segonzac C."/>
            <person name="Sohn K.H."/>
        </authorList>
    </citation>
    <scope>NUCLEOTIDE SEQUENCE [LARGE SCALE GENOMIC DNA]</scope>
    <source>
        <strain evidence="1 2">PRI2</strain>
    </source>
</reference>
<evidence type="ECO:0000313" key="1">
    <source>
        <dbReference type="EMBL" id="TID23788.1"/>
    </source>
</evidence>
<comment type="caution">
    <text evidence="1">The sequence shown here is derived from an EMBL/GenBank/DDBJ whole genome shotgun (WGS) entry which is preliminary data.</text>
</comment>
<proteinExistence type="predicted"/>
<dbReference type="EMBL" id="SNSC02000006">
    <property type="protein sequence ID" value="TID23788.1"/>
    <property type="molecule type" value="Genomic_DNA"/>
</dbReference>
<organism evidence="1 2">
    <name type="scientific">Venturia nashicola</name>
    <dbReference type="NCBI Taxonomy" id="86259"/>
    <lineage>
        <taxon>Eukaryota</taxon>
        <taxon>Fungi</taxon>
        <taxon>Dikarya</taxon>
        <taxon>Ascomycota</taxon>
        <taxon>Pezizomycotina</taxon>
        <taxon>Dothideomycetes</taxon>
        <taxon>Pleosporomycetidae</taxon>
        <taxon>Venturiales</taxon>
        <taxon>Venturiaceae</taxon>
        <taxon>Venturia</taxon>
    </lineage>
</organism>
<evidence type="ECO:0000313" key="2">
    <source>
        <dbReference type="Proteomes" id="UP000298493"/>
    </source>
</evidence>